<dbReference type="InterPro" id="IPR001750">
    <property type="entry name" value="ND/Mrp_TM"/>
</dbReference>
<proteinExistence type="inferred from homology"/>
<evidence type="ECO:0000256" key="2">
    <source>
        <dbReference type="ARBA" id="ARBA00009025"/>
    </source>
</evidence>
<dbReference type="Pfam" id="PF00361">
    <property type="entry name" value="Proton_antipo_M"/>
    <property type="match status" value="1"/>
</dbReference>
<dbReference type="InterPro" id="IPR003918">
    <property type="entry name" value="NADH_UbQ_OxRdtase"/>
</dbReference>
<evidence type="ECO:0000256" key="6">
    <source>
        <dbReference type="RuleBase" id="RU000320"/>
    </source>
</evidence>
<dbReference type="PANTHER" id="PTHR43507:SF1">
    <property type="entry name" value="NADH-UBIQUINONE OXIDOREDUCTASE CHAIN 4"/>
    <property type="match status" value="1"/>
</dbReference>
<feature type="transmembrane region" description="Helical" evidence="8">
    <location>
        <begin position="341"/>
        <end position="362"/>
    </location>
</feature>
<dbReference type="NCBIfam" id="TIGR01972">
    <property type="entry name" value="NDH_I_M"/>
    <property type="match status" value="1"/>
</dbReference>
<feature type="transmembrane region" description="Helical" evidence="8">
    <location>
        <begin position="382"/>
        <end position="404"/>
    </location>
</feature>
<dbReference type="AlphaFoldDB" id="A0A1Q8I3B0"/>
<feature type="transmembrane region" description="Helical" evidence="8">
    <location>
        <begin position="6"/>
        <end position="27"/>
    </location>
</feature>
<dbReference type="Proteomes" id="UP000185736">
    <property type="component" value="Unassembled WGS sequence"/>
</dbReference>
<keyword evidence="4 8" id="KW-1133">Transmembrane helix</keyword>
<comment type="subcellular location">
    <subcellularLocation>
        <location evidence="1">Endomembrane system</location>
        <topology evidence="1">Multi-pass membrane protein</topology>
    </subcellularLocation>
    <subcellularLocation>
        <location evidence="6">Membrane</location>
        <topology evidence="6">Multi-pass membrane protein</topology>
    </subcellularLocation>
</comment>
<feature type="transmembrane region" description="Helical" evidence="8">
    <location>
        <begin position="255"/>
        <end position="278"/>
    </location>
</feature>
<evidence type="ECO:0000313" key="11">
    <source>
        <dbReference type="Proteomes" id="UP000185736"/>
    </source>
</evidence>
<evidence type="ECO:0000256" key="4">
    <source>
        <dbReference type="ARBA" id="ARBA00022989"/>
    </source>
</evidence>
<evidence type="ECO:0000259" key="9">
    <source>
        <dbReference type="Pfam" id="PF00361"/>
    </source>
</evidence>
<dbReference type="EMBL" id="MSGO01000008">
    <property type="protein sequence ID" value="OLL15601.1"/>
    <property type="molecule type" value="Genomic_DNA"/>
</dbReference>
<dbReference type="GO" id="GO:0016020">
    <property type="term" value="C:membrane"/>
    <property type="evidence" value="ECO:0007669"/>
    <property type="project" value="UniProtKB-SubCell"/>
</dbReference>
<dbReference type="GO" id="GO:0012505">
    <property type="term" value="C:endomembrane system"/>
    <property type="evidence" value="ECO:0007669"/>
    <property type="project" value="UniProtKB-SubCell"/>
</dbReference>
<evidence type="ECO:0000256" key="5">
    <source>
        <dbReference type="ARBA" id="ARBA00023136"/>
    </source>
</evidence>
<sequence>MPTLPASLPVLTVMAVTPLAGALLLWLVPPLRRLHARAVGLVFSLVVLALGLWALSAFELGHAGTVQLTDTHSWIPAIGASWALGVNGLGLSMVLLGAFVTPLVLLASWGEVPADRQGLFTGLVLTLEFFVVVIFSARDLLLFYLCFEAMLIPVYFLIGCFGGDRRQRAALKFLLYSLAGGLIMLIGVIAVYLHSAKNGAPSFLIDSVAANLHVSTSAGHWIFLTFFIAFAIKAPLVPVHTWLPDTAEQATPGTSVLLIGILDKIGTFGMITLVLPIFPEASRWAAPVILVLAVVSIIYGGLAAIAQDNLYRLISYTSVSHFGFMVLGIFIGNQVAANGAMVYMVAHGLSIAGLYLVTGFMARRTGTVTISELGGIARVMPLVAGTFLVSGLASIALPGLSGFVPEWMVLTGTFSVSLALGGAAVVGVVIAAVYMLLPYQRVFTGAPAPERVGSPDLDGRERLVVVPIIAAMVALGLAPGVFTSAFDDVARQVTLTVTRSSQAEASARGAGDSLDVGGTTDAPAASTATEGNTK</sequence>
<accession>A0A1Q8I3B0</accession>
<name>A0A1Q8I3B0_9ACTO</name>
<dbReference type="NCBIfam" id="NF004500">
    <property type="entry name" value="PRK05846.1-4"/>
    <property type="match status" value="1"/>
</dbReference>
<protein>
    <submittedName>
        <fullName evidence="10">NADH-quinone oxidoreductase subunit M</fullName>
    </submittedName>
</protein>
<dbReference type="GO" id="GO:0003954">
    <property type="term" value="F:NADH dehydrogenase activity"/>
    <property type="evidence" value="ECO:0007669"/>
    <property type="project" value="TreeGrafter"/>
</dbReference>
<comment type="caution">
    <text evidence="10">The sequence shown here is derived from an EMBL/GenBank/DDBJ whole genome shotgun (WGS) entry which is preliminary data.</text>
</comment>
<feature type="transmembrane region" description="Helical" evidence="8">
    <location>
        <begin position="284"/>
        <end position="306"/>
    </location>
</feature>
<dbReference type="PANTHER" id="PTHR43507">
    <property type="entry name" value="NADH-UBIQUINONE OXIDOREDUCTASE CHAIN 4"/>
    <property type="match status" value="1"/>
</dbReference>
<dbReference type="PRINTS" id="PR01437">
    <property type="entry name" value="NUOXDRDTASE4"/>
</dbReference>
<dbReference type="GO" id="GO:0042773">
    <property type="term" value="P:ATP synthesis coupled electron transport"/>
    <property type="evidence" value="ECO:0007669"/>
    <property type="project" value="InterPro"/>
</dbReference>
<feature type="transmembrane region" description="Helical" evidence="8">
    <location>
        <begin position="173"/>
        <end position="193"/>
    </location>
</feature>
<dbReference type="InterPro" id="IPR010227">
    <property type="entry name" value="NADH_Q_OxRdtase_chainM/4"/>
</dbReference>
<feature type="transmembrane region" description="Helical" evidence="8">
    <location>
        <begin position="313"/>
        <end position="335"/>
    </location>
</feature>
<evidence type="ECO:0000256" key="1">
    <source>
        <dbReference type="ARBA" id="ARBA00004127"/>
    </source>
</evidence>
<evidence type="ECO:0000313" key="10">
    <source>
        <dbReference type="EMBL" id="OLL15601.1"/>
    </source>
</evidence>
<feature type="domain" description="NADH:quinone oxidoreductase/Mrp antiporter transmembrane" evidence="9">
    <location>
        <begin position="137"/>
        <end position="430"/>
    </location>
</feature>
<feature type="transmembrane region" description="Helical" evidence="8">
    <location>
        <begin position="78"/>
        <end position="106"/>
    </location>
</feature>
<feature type="transmembrane region" description="Helical" evidence="8">
    <location>
        <begin position="416"/>
        <end position="437"/>
    </location>
</feature>
<feature type="transmembrane region" description="Helical" evidence="8">
    <location>
        <begin position="463"/>
        <end position="482"/>
    </location>
</feature>
<feature type="region of interest" description="Disordered" evidence="7">
    <location>
        <begin position="501"/>
        <end position="534"/>
    </location>
</feature>
<keyword evidence="3 6" id="KW-0812">Transmembrane</keyword>
<feature type="transmembrane region" description="Helical" evidence="8">
    <location>
        <begin position="118"/>
        <end position="135"/>
    </location>
</feature>
<feature type="transmembrane region" description="Helical" evidence="8">
    <location>
        <begin position="141"/>
        <end position="161"/>
    </location>
</feature>
<evidence type="ECO:0000256" key="3">
    <source>
        <dbReference type="ARBA" id="ARBA00022692"/>
    </source>
</evidence>
<organism evidence="10 11">
    <name type="scientific">Actinomyces oris</name>
    <dbReference type="NCBI Taxonomy" id="544580"/>
    <lineage>
        <taxon>Bacteria</taxon>
        <taxon>Bacillati</taxon>
        <taxon>Actinomycetota</taxon>
        <taxon>Actinomycetes</taxon>
        <taxon>Actinomycetales</taxon>
        <taxon>Actinomycetaceae</taxon>
        <taxon>Actinomyces</taxon>
    </lineage>
</organism>
<comment type="similarity">
    <text evidence="2">Belongs to the complex I subunit 4 family.</text>
</comment>
<dbReference type="GO" id="GO:0015990">
    <property type="term" value="P:electron transport coupled proton transport"/>
    <property type="evidence" value="ECO:0007669"/>
    <property type="project" value="TreeGrafter"/>
</dbReference>
<evidence type="ECO:0000256" key="7">
    <source>
        <dbReference type="SAM" id="MobiDB-lite"/>
    </source>
</evidence>
<gene>
    <name evidence="10" type="ORF">BKH32_02420</name>
</gene>
<reference evidence="10 11" key="1">
    <citation type="submission" date="2016-12" db="EMBL/GenBank/DDBJ databases">
        <title>Genomic comparison of strains in the 'Actinomyces naeslundii' group.</title>
        <authorList>
            <person name="Mughal S.R."/>
            <person name="Do T."/>
            <person name="Gilbert S.C."/>
            <person name="Witherden E.A."/>
            <person name="Didelot X."/>
            <person name="Beighton D."/>
        </authorList>
    </citation>
    <scope>NUCLEOTIDE SEQUENCE [LARGE SCALE GENOMIC DNA]</scope>
    <source>
        <strain evidence="10 11">S64C</strain>
    </source>
</reference>
<feature type="transmembrane region" description="Helical" evidence="8">
    <location>
        <begin position="221"/>
        <end position="243"/>
    </location>
</feature>
<keyword evidence="5 8" id="KW-0472">Membrane</keyword>
<dbReference type="GO" id="GO:0048039">
    <property type="term" value="F:ubiquinone binding"/>
    <property type="evidence" value="ECO:0007669"/>
    <property type="project" value="TreeGrafter"/>
</dbReference>
<evidence type="ECO:0000256" key="8">
    <source>
        <dbReference type="SAM" id="Phobius"/>
    </source>
</evidence>
<dbReference type="RefSeq" id="WP_075248459.1">
    <property type="nucleotide sequence ID" value="NZ_MSGO01000008.1"/>
</dbReference>
<feature type="transmembrane region" description="Helical" evidence="8">
    <location>
        <begin position="39"/>
        <end position="58"/>
    </location>
</feature>
<dbReference type="GO" id="GO:0008137">
    <property type="term" value="F:NADH dehydrogenase (ubiquinone) activity"/>
    <property type="evidence" value="ECO:0007669"/>
    <property type="project" value="InterPro"/>
</dbReference>